<reference evidence="3" key="1">
    <citation type="journal article" date="2010" name="Science">
        <title>Plasticity of animal genome architecture unmasked by rapid evolution of a pelagic tunicate.</title>
        <authorList>
            <person name="Denoeud F."/>
            <person name="Henriet S."/>
            <person name="Mungpakdee S."/>
            <person name="Aury J.M."/>
            <person name="Da Silva C."/>
            <person name="Brinkmann H."/>
            <person name="Mikhaleva J."/>
            <person name="Olsen L.C."/>
            <person name="Jubin C."/>
            <person name="Canestro C."/>
            <person name="Bouquet J.M."/>
            <person name="Danks G."/>
            <person name="Poulain J."/>
            <person name="Campsteijn C."/>
            <person name="Adamski M."/>
            <person name="Cross I."/>
            <person name="Yadetie F."/>
            <person name="Muffato M."/>
            <person name="Louis A."/>
            <person name="Butcher S."/>
            <person name="Tsagkogeorga G."/>
            <person name="Konrad A."/>
            <person name="Singh S."/>
            <person name="Jensen M.F."/>
            <person name="Cong E.H."/>
            <person name="Eikeseth-Otteraa H."/>
            <person name="Noel B."/>
            <person name="Anthouard V."/>
            <person name="Porcel B.M."/>
            <person name="Kachouri-Lafond R."/>
            <person name="Nishino A."/>
            <person name="Ugolini M."/>
            <person name="Chourrout P."/>
            <person name="Nishida H."/>
            <person name="Aasland R."/>
            <person name="Huzurbazar S."/>
            <person name="Westhof E."/>
            <person name="Delsuc F."/>
            <person name="Lehrach H."/>
            <person name="Reinhardt R."/>
            <person name="Weissenbach J."/>
            <person name="Roy S.W."/>
            <person name="Artiguenave F."/>
            <person name="Postlethwait J.H."/>
            <person name="Manak J.R."/>
            <person name="Thompson E.M."/>
            <person name="Jaillon O."/>
            <person name="Du Pasquier L."/>
            <person name="Boudinot P."/>
            <person name="Liberles D.A."/>
            <person name="Volff J.N."/>
            <person name="Philippe H."/>
            <person name="Lenhard B."/>
            <person name="Roest Crollius H."/>
            <person name="Wincker P."/>
            <person name="Chourrout D."/>
        </authorList>
    </citation>
    <scope>NUCLEOTIDE SEQUENCE [LARGE SCALE GENOMIC DNA]</scope>
</reference>
<name>E4WY67_OIKDI</name>
<dbReference type="Proteomes" id="UP000001307">
    <property type="component" value="Unassembled WGS sequence"/>
</dbReference>
<dbReference type="InterPro" id="IPR012337">
    <property type="entry name" value="RNaseH-like_sf"/>
</dbReference>
<dbReference type="SUPFAM" id="SSF53098">
    <property type="entry name" value="Ribonuclease H-like"/>
    <property type="match status" value="1"/>
</dbReference>
<dbReference type="PROSITE" id="PS50822">
    <property type="entry name" value="PIWI"/>
    <property type="match status" value="1"/>
</dbReference>
<dbReference type="Pfam" id="PF02171">
    <property type="entry name" value="Piwi"/>
    <property type="match status" value="1"/>
</dbReference>
<evidence type="ECO:0000313" key="3">
    <source>
        <dbReference type="EMBL" id="CBY22311.1"/>
    </source>
</evidence>
<feature type="compositionally biased region" description="Basic and acidic residues" evidence="1">
    <location>
        <begin position="1"/>
        <end position="31"/>
    </location>
</feature>
<dbReference type="InParanoid" id="E4WY67"/>
<organism evidence="3">
    <name type="scientific">Oikopleura dioica</name>
    <name type="common">Tunicate</name>
    <dbReference type="NCBI Taxonomy" id="34765"/>
    <lineage>
        <taxon>Eukaryota</taxon>
        <taxon>Metazoa</taxon>
        <taxon>Chordata</taxon>
        <taxon>Tunicata</taxon>
        <taxon>Appendicularia</taxon>
        <taxon>Copelata</taxon>
        <taxon>Oikopleuridae</taxon>
        <taxon>Oikopleura</taxon>
    </lineage>
</organism>
<dbReference type="Gene3D" id="3.30.420.10">
    <property type="entry name" value="Ribonuclease H-like superfamily/Ribonuclease H"/>
    <property type="match status" value="1"/>
</dbReference>
<dbReference type="SMART" id="SM00950">
    <property type="entry name" value="Piwi"/>
    <property type="match status" value="1"/>
</dbReference>
<keyword evidence="4" id="KW-1185">Reference proteome</keyword>
<dbReference type="InterPro" id="IPR036085">
    <property type="entry name" value="PAZ_dom_sf"/>
</dbReference>
<accession>E4WY67</accession>
<dbReference type="GO" id="GO:0003676">
    <property type="term" value="F:nucleic acid binding"/>
    <property type="evidence" value="ECO:0007669"/>
    <property type="project" value="InterPro"/>
</dbReference>
<dbReference type="OrthoDB" id="10252740at2759"/>
<dbReference type="PANTHER" id="PTHR22891">
    <property type="entry name" value="EUKARYOTIC TRANSLATION INITIATION FACTOR 2C"/>
    <property type="match status" value="1"/>
</dbReference>
<evidence type="ECO:0000256" key="1">
    <source>
        <dbReference type="SAM" id="MobiDB-lite"/>
    </source>
</evidence>
<dbReference type="InterPro" id="IPR032474">
    <property type="entry name" value="Argonaute_N"/>
</dbReference>
<protein>
    <recommendedName>
        <fullName evidence="2">Piwi domain-containing protein</fullName>
    </recommendedName>
</protein>
<feature type="compositionally biased region" description="Basic and acidic residues" evidence="1">
    <location>
        <begin position="51"/>
        <end position="64"/>
    </location>
</feature>
<sequence>MSGFGRNRDRPGRDHRQDRDRSRSASRDSRGPGRGGRGGFRGRGRGGGPRVSEKEMERKQVKDDIAKMNYEGEAELLDYRAHIAKAYDTLNINAGIERLDLKNEERDERDEIRDRCKQLSDLPLARMNGGDLNEGRKIKLKTNSYQITFNPQQRFYVYQLLELKVVAKGRAPELKKSEKRAVIQALGRNLSSRICFDGESCMIWNQEFRRQSFGRDGEIWDERRGEEFGFELHGVKRENGKVDSVQGKFIFRMDVGLDSINQFIQGQSFDFPSDCIQAVDIIVRTVPALSAKYLSKGRSAFCEIFNQDADQRNMPGGMTVWHGICQSAKISSWKAIGSALTLNNDIAYGLFMRQQLMVELVEEYEGNLPALEEKIKHLTIEVRDGPNPFYKFGQFTRRRAAETEIFMDDIHNMVDYYHRSGFKINPNHVCVETTTKTKDRSGRCKYQTFPLEHVRLVGGQRPKGLMSERTRADFIRTTAEPAPVRQAKIQKMIESDDIYDRDQLEQYGLRISKDAMDAEGTVLVTPKVYANQGQEVERKKNDDGTWHVDTFERPAKPINQNWIRVVIGMNDERPKFERYWNEFGKHLSQVGTSLGVPMGPPLFSEWLEDGVQFGAYCDHMKKKGPKEWAALDYILVCLGNNADTYSMVKVAAELNHDVMTQCVLPKTVLKNDTISLRNIFFKINKKLGGHNWRIPVPLPESPVPIMLIGISLSHAEKDSSDPSIAGFVGTTLQGAVGYKNYVDVQHPGLHIVAKDVIRRAMESLLSKYREINNGALPEKLIIYRSGGSEGSYQAILKNEFLGIREALAEMKQGYQPGITFISAMRASRQKFFAVDEKDKTGMGENVPVGTCVSGFGNGTPDSYAFHLLSHSAVGCANPTFYQILHDDNNIELQNMVNMTYALTMATQRCNKSTSHTTPVFLANLLTERARNHWRGTSLGIALRKSGFQRFNENHKLRVKTIERFQSEVFFI</sequence>
<dbReference type="InterPro" id="IPR036397">
    <property type="entry name" value="RNaseH_sf"/>
</dbReference>
<feature type="domain" description="Piwi" evidence="2">
    <location>
        <begin position="633"/>
        <end position="934"/>
    </location>
</feature>
<dbReference type="Pfam" id="PF16486">
    <property type="entry name" value="ArgoN"/>
    <property type="match status" value="1"/>
</dbReference>
<dbReference type="EMBL" id="FN653018">
    <property type="protein sequence ID" value="CBY22311.1"/>
    <property type="molecule type" value="Genomic_DNA"/>
</dbReference>
<evidence type="ECO:0000259" key="2">
    <source>
        <dbReference type="PROSITE" id="PS50822"/>
    </source>
</evidence>
<dbReference type="Gene3D" id="3.40.50.2300">
    <property type="match status" value="1"/>
</dbReference>
<proteinExistence type="predicted"/>
<dbReference type="AlphaFoldDB" id="E4WY67"/>
<evidence type="ECO:0000313" key="4">
    <source>
        <dbReference type="Proteomes" id="UP000001307"/>
    </source>
</evidence>
<dbReference type="SUPFAM" id="SSF101690">
    <property type="entry name" value="PAZ domain"/>
    <property type="match status" value="1"/>
</dbReference>
<gene>
    <name evidence="3" type="ORF">GSOID_T00011868001</name>
</gene>
<dbReference type="InterPro" id="IPR003165">
    <property type="entry name" value="Piwi"/>
</dbReference>
<feature type="compositionally biased region" description="Gly residues" evidence="1">
    <location>
        <begin position="32"/>
        <end position="49"/>
    </location>
</feature>
<feature type="region of interest" description="Disordered" evidence="1">
    <location>
        <begin position="1"/>
        <end position="64"/>
    </location>
</feature>